<accession>A0A1H6XT62</accession>
<dbReference type="GO" id="GO:0006040">
    <property type="term" value="P:amino sugar metabolic process"/>
    <property type="evidence" value="ECO:0007669"/>
    <property type="project" value="InterPro"/>
</dbReference>
<dbReference type="STRING" id="1416801.SAMN05192553_103245"/>
<proteinExistence type="predicted"/>
<keyword evidence="1" id="KW-0808">Transferase</keyword>
<dbReference type="OrthoDB" id="9763949at2"/>
<dbReference type="Proteomes" id="UP000199403">
    <property type="component" value="Unassembled WGS sequence"/>
</dbReference>
<dbReference type="GO" id="GO:0009254">
    <property type="term" value="P:peptidoglycan turnover"/>
    <property type="evidence" value="ECO:0007669"/>
    <property type="project" value="InterPro"/>
</dbReference>
<gene>
    <name evidence="1" type="ORF">SAMN05192553_103245</name>
</gene>
<dbReference type="PANTHER" id="PTHR30605:SF0">
    <property type="entry name" value="ANHYDRO-N-ACETYLMURAMIC ACID KINASE"/>
    <property type="match status" value="1"/>
</dbReference>
<dbReference type="InterPro" id="IPR005338">
    <property type="entry name" value="Anhydro_N_Ac-Mur_kinase"/>
</dbReference>
<dbReference type="RefSeq" id="WP_092173493.1">
    <property type="nucleotide sequence ID" value="NZ_FNZH01000003.1"/>
</dbReference>
<sequence>MINNDRYKLIGLMSGTSGDGLDLAFCSYEKNKQWEFEIIQAATIPFPEKLGQSLQSAHLLDAESLEFLDIAFGTWMGQVVRDFCTRNAFQPDAIASHGHTVFHRPEGGMTRQIGNGQALCEASGLPVINDFRILDVVLGGQGAPLVPIGDALLFPDFDFALNLGGIANISMYTGGQRIAFDTCPFNLLLNHFSRKVGNTFDAGGNLAREGMVIPELLADLGQLPYYSLSGAKSLGREHIEADFIPLLEKGTHAIPDVLATLIEHFADNIAGVIQHQENPGTNKKQLLITGGGAYNVFFIEKLSEKIGTYANLTLPENEIIDFKEALVFGFLGVLRLRGETNCLASVTGASRDSCGGTVFGLFP</sequence>
<organism evidence="1 2">
    <name type="scientific">Cyclobacterium xiamenense</name>
    <dbReference type="NCBI Taxonomy" id="1297121"/>
    <lineage>
        <taxon>Bacteria</taxon>
        <taxon>Pseudomonadati</taxon>
        <taxon>Bacteroidota</taxon>
        <taxon>Cytophagia</taxon>
        <taxon>Cytophagales</taxon>
        <taxon>Cyclobacteriaceae</taxon>
        <taxon>Cyclobacterium</taxon>
    </lineage>
</organism>
<protein>
    <submittedName>
        <fullName evidence="1">Anhydro-N-acetylmuramic acid kinase</fullName>
    </submittedName>
</protein>
<evidence type="ECO:0000313" key="2">
    <source>
        <dbReference type="Proteomes" id="UP000199403"/>
    </source>
</evidence>
<dbReference type="SUPFAM" id="SSF53067">
    <property type="entry name" value="Actin-like ATPase domain"/>
    <property type="match status" value="1"/>
</dbReference>
<evidence type="ECO:0000313" key="1">
    <source>
        <dbReference type="EMBL" id="SEJ32278.1"/>
    </source>
</evidence>
<dbReference type="GO" id="GO:0016301">
    <property type="term" value="F:kinase activity"/>
    <property type="evidence" value="ECO:0007669"/>
    <property type="project" value="UniProtKB-KW"/>
</dbReference>
<dbReference type="InterPro" id="IPR043129">
    <property type="entry name" value="ATPase_NBD"/>
</dbReference>
<keyword evidence="1" id="KW-0418">Kinase</keyword>
<dbReference type="PANTHER" id="PTHR30605">
    <property type="entry name" value="ANHYDRO-N-ACETYLMURAMIC ACID KINASE"/>
    <property type="match status" value="1"/>
</dbReference>
<dbReference type="AlphaFoldDB" id="A0A1H6XT62"/>
<dbReference type="GO" id="GO:0016773">
    <property type="term" value="F:phosphotransferase activity, alcohol group as acceptor"/>
    <property type="evidence" value="ECO:0007669"/>
    <property type="project" value="InterPro"/>
</dbReference>
<reference evidence="2" key="1">
    <citation type="submission" date="2016-10" db="EMBL/GenBank/DDBJ databases">
        <authorList>
            <person name="Varghese N."/>
            <person name="Submissions S."/>
        </authorList>
    </citation>
    <scope>NUCLEOTIDE SEQUENCE [LARGE SCALE GENOMIC DNA]</scope>
    <source>
        <strain evidence="2">IBRC-M 10761</strain>
    </source>
</reference>
<dbReference type="Pfam" id="PF03702">
    <property type="entry name" value="AnmK"/>
    <property type="match status" value="1"/>
</dbReference>
<dbReference type="EMBL" id="FNZH01000003">
    <property type="protein sequence ID" value="SEJ32278.1"/>
    <property type="molecule type" value="Genomic_DNA"/>
</dbReference>
<dbReference type="GO" id="GO:0005524">
    <property type="term" value="F:ATP binding"/>
    <property type="evidence" value="ECO:0007669"/>
    <property type="project" value="InterPro"/>
</dbReference>
<dbReference type="Gene3D" id="3.30.420.40">
    <property type="match status" value="2"/>
</dbReference>
<keyword evidence="2" id="KW-1185">Reference proteome</keyword>
<name>A0A1H6XT62_9BACT</name>